<organism evidence="2 3">
    <name type="scientific">Nonomuraea spiralis</name>
    <dbReference type="NCBI Taxonomy" id="46182"/>
    <lineage>
        <taxon>Bacteria</taxon>
        <taxon>Bacillati</taxon>
        <taxon>Actinomycetota</taxon>
        <taxon>Actinomycetes</taxon>
        <taxon>Streptosporangiales</taxon>
        <taxon>Streptosporangiaceae</taxon>
        <taxon>Nonomuraea</taxon>
    </lineage>
</organism>
<comment type="caution">
    <text evidence="2">The sequence shown here is derived from an EMBL/GenBank/DDBJ whole genome shotgun (WGS) entry which is preliminary data.</text>
</comment>
<proteinExistence type="predicted"/>
<name>A0ABV5IWD6_9ACTN</name>
<reference evidence="2 3" key="1">
    <citation type="submission" date="2024-09" db="EMBL/GenBank/DDBJ databases">
        <authorList>
            <person name="Sun Q."/>
            <person name="Mori K."/>
        </authorList>
    </citation>
    <scope>NUCLEOTIDE SEQUENCE [LARGE SCALE GENOMIC DNA]</scope>
    <source>
        <strain evidence="2 3">CCM 3426</strain>
    </source>
</reference>
<evidence type="ECO:0000313" key="2">
    <source>
        <dbReference type="EMBL" id="MFB9208881.1"/>
    </source>
</evidence>
<gene>
    <name evidence="2" type="ORF">ACFFV7_47395</name>
</gene>
<evidence type="ECO:0000259" key="1">
    <source>
        <dbReference type="Pfam" id="PF00685"/>
    </source>
</evidence>
<dbReference type="Proteomes" id="UP001589647">
    <property type="component" value="Unassembled WGS sequence"/>
</dbReference>
<dbReference type="EMBL" id="JBHMEI010000083">
    <property type="protein sequence ID" value="MFB9208881.1"/>
    <property type="molecule type" value="Genomic_DNA"/>
</dbReference>
<dbReference type="InterPro" id="IPR027417">
    <property type="entry name" value="P-loop_NTPase"/>
</dbReference>
<protein>
    <submittedName>
        <fullName evidence="2">Sulfotransferase domain-containing protein</fullName>
    </submittedName>
</protein>
<dbReference type="SUPFAM" id="SSF52540">
    <property type="entry name" value="P-loop containing nucleoside triphosphate hydrolases"/>
    <property type="match status" value="1"/>
</dbReference>
<feature type="domain" description="Sulfotransferase" evidence="1">
    <location>
        <begin position="4"/>
        <end position="62"/>
    </location>
</feature>
<keyword evidence="3" id="KW-1185">Reference proteome</keyword>
<feature type="non-terminal residue" evidence="2">
    <location>
        <position position="94"/>
    </location>
</feature>
<dbReference type="Gene3D" id="3.40.50.300">
    <property type="entry name" value="P-loop containing nucleotide triphosphate hydrolases"/>
    <property type="match status" value="1"/>
</dbReference>
<accession>A0ABV5IWD6</accession>
<sequence>MDTLSPWIDMVTRARTDVFADLEAQTHRRFIKTHTPLDGIPSDPTVTYICVGRDPRDVGLSIDRHIDNTDIGAFLSQRKRAAAIDGIELGPLRP</sequence>
<dbReference type="RefSeq" id="WP_379478693.1">
    <property type="nucleotide sequence ID" value="NZ_JBHMEI010000083.1"/>
</dbReference>
<dbReference type="Pfam" id="PF00685">
    <property type="entry name" value="Sulfotransfer_1"/>
    <property type="match status" value="1"/>
</dbReference>
<dbReference type="InterPro" id="IPR000863">
    <property type="entry name" value="Sulfotransferase_dom"/>
</dbReference>
<evidence type="ECO:0000313" key="3">
    <source>
        <dbReference type="Proteomes" id="UP001589647"/>
    </source>
</evidence>